<dbReference type="AlphaFoldDB" id="A0A0D7AW12"/>
<dbReference type="Proteomes" id="UP000054007">
    <property type="component" value="Unassembled WGS sequence"/>
</dbReference>
<gene>
    <name evidence="2" type="ORF">CYLTODRAFT_426801</name>
</gene>
<accession>A0A0D7AW12</accession>
<proteinExistence type="predicted"/>
<evidence type="ECO:0000313" key="2">
    <source>
        <dbReference type="EMBL" id="KIY62583.1"/>
    </source>
</evidence>
<organism evidence="2 3">
    <name type="scientific">Cylindrobasidium torrendii FP15055 ss-10</name>
    <dbReference type="NCBI Taxonomy" id="1314674"/>
    <lineage>
        <taxon>Eukaryota</taxon>
        <taxon>Fungi</taxon>
        <taxon>Dikarya</taxon>
        <taxon>Basidiomycota</taxon>
        <taxon>Agaricomycotina</taxon>
        <taxon>Agaricomycetes</taxon>
        <taxon>Agaricomycetidae</taxon>
        <taxon>Agaricales</taxon>
        <taxon>Marasmiineae</taxon>
        <taxon>Physalacriaceae</taxon>
        <taxon>Cylindrobasidium</taxon>
    </lineage>
</organism>
<name>A0A0D7AW12_9AGAR</name>
<feature type="region of interest" description="Disordered" evidence="1">
    <location>
        <begin position="1"/>
        <end position="102"/>
    </location>
</feature>
<feature type="compositionally biased region" description="Basic and acidic residues" evidence="1">
    <location>
        <begin position="86"/>
        <end position="102"/>
    </location>
</feature>
<evidence type="ECO:0000256" key="1">
    <source>
        <dbReference type="SAM" id="MobiDB-lite"/>
    </source>
</evidence>
<reference evidence="2 3" key="1">
    <citation type="journal article" date="2015" name="Fungal Genet. Biol.">
        <title>Evolution of novel wood decay mechanisms in Agaricales revealed by the genome sequences of Fistulina hepatica and Cylindrobasidium torrendii.</title>
        <authorList>
            <person name="Floudas D."/>
            <person name="Held B.W."/>
            <person name="Riley R."/>
            <person name="Nagy L.G."/>
            <person name="Koehler G."/>
            <person name="Ransdell A.S."/>
            <person name="Younus H."/>
            <person name="Chow J."/>
            <person name="Chiniquy J."/>
            <person name="Lipzen A."/>
            <person name="Tritt A."/>
            <person name="Sun H."/>
            <person name="Haridas S."/>
            <person name="LaButti K."/>
            <person name="Ohm R.A."/>
            <person name="Kues U."/>
            <person name="Blanchette R.A."/>
            <person name="Grigoriev I.V."/>
            <person name="Minto R.E."/>
            <person name="Hibbett D.S."/>
        </authorList>
    </citation>
    <scope>NUCLEOTIDE SEQUENCE [LARGE SCALE GENOMIC DNA]</scope>
    <source>
        <strain evidence="2 3">FP15055 ss-10</strain>
    </source>
</reference>
<sequence>MASATYGSSSSNGQYGSGSGSDTGSYGSDSGSYGSNDGSYGSSGSGSYGSSTGSYGSDTGSYGGSGTGTYGSQGGQPSSVPGGGWHCHESDDHGNGWDEAKCDKPPFNTGVTFGCTYHNGYGTGSNVCTYSADDGKCTNPSDQCPDQAMSDAEYRKMKRSAMPQTNTFGERAIPAHKRVVKKRSSQYAY</sequence>
<evidence type="ECO:0000313" key="3">
    <source>
        <dbReference type="Proteomes" id="UP000054007"/>
    </source>
</evidence>
<feature type="compositionally biased region" description="Low complexity" evidence="1">
    <location>
        <begin position="22"/>
        <end position="40"/>
    </location>
</feature>
<keyword evidence="3" id="KW-1185">Reference proteome</keyword>
<dbReference type="EMBL" id="KN880768">
    <property type="protein sequence ID" value="KIY62583.1"/>
    <property type="molecule type" value="Genomic_DNA"/>
</dbReference>
<feature type="compositionally biased region" description="Gly residues" evidence="1">
    <location>
        <begin position="61"/>
        <end position="74"/>
    </location>
</feature>
<protein>
    <submittedName>
        <fullName evidence="2">Uncharacterized protein</fullName>
    </submittedName>
</protein>
<feature type="compositionally biased region" description="Low complexity" evidence="1">
    <location>
        <begin position="48"/>
        <end position="60"/>
    </location>
</feature>